<dbReference type="Proteomes" id="UP001597326">
    <property type="component" value="Unassembled WGS sequence"/>
</dbReference>
<dbReference type="InterPro" id="IPR015854">
    <property type="entry name" value="ABC_transpr_LolD-like"/>
</dbReference>
<accession>A0ABW4RZI0</accession>
<dbReference type="GO" id="GO:0005524">
    <property type="term" value="F:ATP binding"/>
    <property type="evidence" value="ECO:0007669"/>
    <property type="project" value="UniProtKB-KW"/>
</dbReference>
<dbReference type="EMBL" id="JBHUFZ010000033">
    <property type="protein sequence ID" value="MFD1891444.1"/>
    <property type="molecule type" value="Genomic_DNA"/>
</dbReference>
<dbReference type="InterPro" id="IPR003593">
    <property type="entry name" value="AAA+_ATPase"/>
</dbReference>
<dbReference type="PROSITE" id="PS50893">
    <property type="entry name" value="ABC_TRANSPORTER_2"/>
    <property type="match status" value="1"/>
</dbReference>
<comment type="caution">
    <text evidence="5">The sequence shown here is derived from an EMBL/GenBank/DDBJ whole genome shotgun (WGS) entry which is preliminary data.</text>
</comment>
<dbReference type="CDD" id="cd03255">
    <property type="entry name" value="ABC_MJ0796_LolCDE_FtsE"/>
    <property type="match status" value="1"/>
</dbReference>
<dbReference type="PANTHER" id="PTHR24220:SF685">
    <property type="entry name" value="ABC TRANSPORTER RELATED"/>
    <property type="match status" value="1"/>
</dbReference>
<dbReference type="Gene3D" id="3.40.50.300">
    <property type="entry name" value="P-loop containing nucleotide triphosphate hydrolases"/>
    <property type="match status" value="1"/>
</dbReference>
<evidence type="ECO:0000256" key="1">
    <source>
        <dbReference type="ARBA" id="ARBA00022448"/>
    </source>
</evidence>
<proteinExistence type="predicted"/>
<dbReference type="SMART" id="SM00382">
    <property type="entry name" value="AAA"/>
    <property type="match status" value="1"/>
</dbReference>
<feature type="domain" description="ABC transporter" evidence="4">
    <location>
        <begin position="28"/>
        <end position="248"/>
    </location>
</feature>
<dbReference type="RefSeq" id="WP_343875841.1">
    <property type="nucleotide sequence ID" value="NZ_BAAAIX010000034.1"/>
</dbReference>
<reference evidence="6" key="1">
    <citation type="journal article" date="2019" name="Int. J. Syst. Evol. Microbiol.">
        <title>The Global Catalogue of Microorganisms (GCM) 10K type strain sequencing project: providing services to taxonomists for standard genome sequencing and annotation.</title>
        <authorList>
            <consortium name="The Broad Institute Genomics Platform"/>
            <consortium name="The Broad Institute Genome Sequencing Center for Infectious Disease"/>
            <person name="Wu L."/>
            <person name="Ma J."/>
        </authorList>
    </citation>
    <scope>NUCLEOTIDE SEQUENCE [LARGE SCALE GENOMIC DNA]</scope>
    <source>
        <strain evidence="6">CAIM 431</strain>
    </source>
</reference>
<dbReference type="SUPFAM" id="SSF52540">
    <property type="entry name" value="P-loop containing nucleoside triphosphate hydrolases"/>
    <property type="match status" value="1"/>
</dbReference>
<dbReference type="PROSITE" id="PS00211">
    <property type="entry name" value="ABC_TRANSPORTER_1"/>
    <property type="match status" value="1"/>
</dbReference>
<evidence type="ECO:0000313" key="5">
    <source>
        <dbReference type="EMBL" id="MFD1891444.1"/>
    </source>
</evidence>
<evidence type="ECO:0000313" key="6">
    <source>
        <dbReference type="Proteomes" id="UP001597326"/>
    </source>
</evidence>
<dbReference type="InterPro" id="IPR017911">
    <property type="entry name" value="MacB-like_ATP-bd"/>
</dbReference>
<dbReference type="Pfam" id="PF00005">
    <property type="entry name" value="ABC_tran"/>
    <property type="match status" value="1"/>
</dbReference>
<keyword evidence="2" id="KW-0547">Nucleotide-binding</keyword>
<keyword evidence="6" id="KW-1185">Reference proteome</keyword>
<gene>
    <name evidence="5" type="ORF">ACFSCS_14820</name>
</gene>
<organism evidence="5 6">
    <name type="scientific">Luteococcus peritonei</name>
    <dbReference type="NCBI Taxonomy" id="88874"/>
    <lineage>
        <taxon>Bacteria</taxon>
        <taxon>Bacillati</taxon>
        <taxon>Actinomycetota</taxon>
        <taxon>Actinomycetes</taxon>
        <taxon>Propionibacteriales</taxon>
        <taxon>Propionibacteriaceae</taxon>
        <taxon>Luteococcus</taxon>
    </lineage>
</organism>
<dbReference type="InterPro" id="IPR003439">
    <property type="entry name" value="ABC_transporter-like_ATP-bd"/>
</dbReference>
<protein>
    <submittedName>
        <fullName evidence="5">ABC transporter ATP-binding protein</fullName>
    </submittedName>
</protein>
<evidence type="ECO:0000256" key="2">
    <source>
        <dbReference type="ARBA" id="ARBA00022741"/>
    </source>
</evidence>
<evidence type="ECO:0000256" key="3">
    <source>
        <dbReference type="ARBA" id="ARBA00022840"/>
    </source>
</evidence>
<dbReference type="InterPro" id="IPR027417">
    <property type="entry name" value="P-loop_NTPase"/>
</dbReference>
<sequence length="249" mass="26518">MATITTAPRHAVLEPVPPAALLLEGITVRHRDGTDADGTPRHQVVLDTAHLSVAPGDFLAVVGPSGSGKSTLLSAAAGLVRPSSGRVHVAGTALTGLSDDQRTRVRRDHIGIVFQQANLLASLDATEQVLLPLHLAGMRGRVLRRHRSRADELLRRVGLQGLGSRRPHQLSGGQRQRVAIARALVGSPSLLLVDEPTSALDQQASLQVVDLLHGVAQDLGPAVVMVTHDAEMAQRADRRVRVRDGRLLD</sequence>
<dbReference type="PANTHER" id="PTHR24220">
    <property type="entry name" value="IMPORT ATP-BINDING PROTEIN"/>
    <property type="match status" value="1"/>
</dbReference>
<dbReference type="InterPro" id="IPR017871">
    <property type="entry name" value="ABC_transporter-like_CS"/>
</dbReference>
<name>A0ABW4RZI0_9ACTN</name>
<keyword evidence="1" id="KW-0813">Transport</keyword>
<evidence type="ECO:0000259" key="4">
    <source>
        <dbReference type="PROSITE" id="PS50893"/>
    </source>
</evidence>
<keyword evidence="3 5" id="KW-0067">ATP-binding</keyword>